<sequence>MNEMEMLEENCNKLSGMKFPNNVPVLFFISSENVETTPGWKEKHVEQFGNNGKNKLIVLNGSHYLYNEYAPKICNTFKEWDSAEQVDRS</sequence>
<dbReference type="AlphaFoldDB" id="A0A0E3QTI7"/>
<name>A0A0E3QTI7_METBA</name>
<dbReference type="RefSeq" id="WP_141706330.1">
    <property type="nucleotide sequence ID" value="NZ_CP009528.1"/>
</dbReference>
<gene>
    <name evidence="1" type="ORF">MSBRM_1267</name>
</gene>
<organism evidence="1 2">
    <name type="scientific">Methanosarcina barkeri MS</name>
    <dbReference type="NCBI Taxonomy" id="1434108"/>
    <lineage>
        <taxon>Archaea</taxon>
        <taxon>Methanobacteriati</taxon>
        <taxon>Methanobacteriota</taxon>
        <taxon>Stenosarchaea group</taxon>
        <taxon>Methanomicrobia</taxon>
        <taxon>Methanosarcinales</taxon>
        <taxon>Methanosarcinaceae</taxon>
        <taxon>Methanosarcina</taxon>
    </lineage>
</organism>
<protein>
    <submittedName>
        <fullName evidence="1">Uncharacterized protein</fullName>
    </submittedName>
</protein>
<dbReference type="PATRIC" id="fig|1434108.4.peg.1566"/>
<accession>A0A0E3QTI7</accession>
<dbReference type="GeneID" id="24844506"/>
<dbReference type="Gene3D" id="3.40.50.1820">
    <property type="entry name" value="alpha/beta hydrolase"/>
    <property type="match status" value="1"/>
</dbReference>
<dbReference type="Proteomes" id="UP000033033">
    <property type="component" value="Chromosome"/>
</dbReference>
<evidence type="ECO:0000313" key="1">
    <source>
        <dbReference type="EMBL" id="AKB54265.1"/>
    </source>
</evidence>
<dbReference type="KEGG" id="mby:MSBRM_1267"/>
<reference evidence="1 2" key="1">
    <citation type="submission" date="2014-07" db="EMBL/GenBank/DDBJ databases">
        <title>Methanogenic archaea and the global carbon cycle.</title>
        <authorList>
            <person name="Henriksen J.R."/>
            <person name="Luke J."/>
            <person name="Reinhart S."/>
            <person name="Benedict M.N."/>
            <person name="Youngblut N.D."/>
            <person name="Metcalf M.E."/>
            <person name="Whitaker R.J."/>
            <person name="Metcalf W.W."/>
        </authorList>
    </citation>
    <scope>NUCLEOTIDE SEQUENCE [LARGE SCALE GENOMIC DNA]</scope>
    <source>
        <strain evidence="1 2">MS</strain>
    </source>
</reference>
<keyword evidence="2" id="KW-1185">Reference proteome</keyword>
<evidence type="ECO:0000313" key="2">
    <source>
        <dbReference type="Proteomes" id="UP000033033"/>
    </source>
</evidence>
<dbReference type="HOGENOM" id="CLU_2447649_0_0_2"/>
<proteinExistence type="predicted"/>
<dbReference type="InterPro" id="IPR029058">
    <property type="entry name" value="AB_hydrolase_fold"/>
</dbReference>
<dbReference type="EMBL" id="CP009528">
    <property type="protein sequence ID" value="AKB54265.1"/>
    <property type="molecule type" value="Genomic_DNA"/>
</dbReference>